<protein>
    <submittedName>
        <fullName evidence="1">Uncharacterized protein</fullName>
    </submittedName>
</protein>
<organism evidence="1 2">
    <name type="scientific">Lasallia pustulata</name>
    <dbReference type="NCBI Taxonomy" id="136370"/>
    <lineage>
        <taxon>Eukaryota</taxon>
        <taxon>Fungi</taxon>
        <taxon>Dikarya</taxon>
        <taxon>Ascomycota</taxon>
        <taxon>Pezizomycotina</taxon>
        <taxon>Lecanoromycetes</taxon>
        <taxon>OSLEUM clade</taxon>
        <taxon>Umbilicariomycetidae</taxon>
        <taxon>Umbilicariales</taxon>
        <taxon>Umbilicariaceae</taxon>
        <taxon>Lasallia</taxon>
    </lineage>
</organism>
<accession>A0A5M8PFG8</accession>
<dbReference type="AlphaFoldDB" id="A0A5M8PFG8"/>
<gene>
    <name evidence="1" type="ORF">FRX48_08326</name>
</gene>
<reference evidence="1 2" key="1">
    <citation type="submission" date="2019-09" db="EMBL/GenBank/DDBJ databases">
        <title>The hologenome of the rock-dwelling lichen Lasallia pustulata.</title>
        <authorList>
            <person name="Greshake Tzovaras B."/>
            <person name="Segers F."/>
            <person name="Bicker A."/>
            <person name="Dal Grande F."/>
            <person name="Otte J."/>
            <person name="Hankeln T."/>
            <person name="Schmitt I."/>
            <person name="Ebersberger I."/>
        </authorList>
    </citation>
    <scope>NUCLEOTIDE SEQUENCE [LARGE SCALE GENOMIC DNA]</scope>
    <source>
        <strain evidence="1">A1-1</strain>
    </source>
</reference>
<proteinExistence type="predicted"/>
<sequence>MSDEKSFRSVSSDEILHSFIPISSTASSLTDEHNSNIDANTSEDFAAEESDESEGLSTEDVKVDPVAEVVLVPLIGAYALSLAEGVVIHVLEGVIKTIAEVVAVSPIEPTVVVIDDCKFEVAMAEKPLSFAIPNVVKVPRLIVYAGVEQQLEPLGPPPAQQNVVPEH</sequence>
<dbReference type="EMBL" id="VXIT01000015">
    <property type="protein sequence ID" value="KAA6407975.1"/>
    <property type="molecule type" value="Genomic_DNA"/>
</dbReference>
<evidence type="ECO:0000313" key="1">
    <source>
        <dbReference type="EMBL" id="KAA6407975.1"/>
    </source>
</evidence>
<dbReference type="Proteomes" id="UP000324767">
    <property type="component" value="Unassembled WGS sequence"/>
</dbReference>
<name>A0A5M8PFG8_9LECA</name>
<evidence type="ECO:0000313" key="2">
    <source>
        <dbReference type="Proteomes" id="UP000324767"/>
    </source>
</evidence>
<comment type="caution">
    <text evidence="1">The sequence shown here is derived from an EMBL/GenBank/DDBJ whole genome shotgun (WGS) entry which is preliminary data.</text>
</comment>